<proteinExistence type="predicted"/>
<accession>A0AAW1UXC0</accession>
<feature type="region of interest" description="Disordered" evidence="1">
    <location>
        <begin position="52"/>
        <end position="85"/>
    </location>
</feature>
<gene>
    <name evidence="2" type="ORF">WA026_010678</name>
</gene>
<name>A0AAW1UXC0_9CUCU</name>
<sequence>MEYTINLQKEVIALLNDGSLKSNNSAGYVKNNFDRSVMMSSALTLSYTKSLTTEPGSATENSAVNIIKMDSRSTPNPDIPKPRAGNIIQAKDVKNAIALAENSLGKDTNEPPTLKDGYQNNFFIRVEERNDSLGGLV</sequence>
<comment type="caution">
    <text evidence="2">The sequence shown here is derived from an EMBL/GenBank/DDBJ whole genome shotgun (WGS) entry which is preliminary data.</text>
</comment>
<evidence type="ECO:0000256" key="1">
    <source>
        <dbReference type="SAM" id="MobiDB-lite"/>
    </source>
</evidence>
<dbReference type="Proteomes" id="UP001431783">
    <property type="component" value="Unassembled WGS sequence"/>
</dbReference>
<evidence type="ECO:0000313" key="3">
    <source>
        <dbReference type="Proteomes" id="UP001431783"/>
    </source>
</evidence>
<protein>
    <submittedName>
        <fullName evidence="2">Uncharacterized protein</fullName>
    </submittedName>
</protein>
<evidence type="ECO:0000313" key="2">
    <source>
        <dbReference type="EMBL" id="KAK9885168.1"/>
    </source>
</evidence>
<organism evidence="2 3">
    <name type="scientific">Henosepilachna vigintioctopunctata</name>
    <dbReference type="NCBI Taxonomy" id="420089"/>
    <lineage>
        <taxon>Eukaryota</taxon>
        <taxon>Metazoa</taxon>
        <taxon>Ecdysozoa</taxon>
        <taxon>Arthropoda</taxon>
        <taxon>Hexapoda</taxon>
        <taxon>Insecta</taxon>
        <taxon>Pterygota</taxon>
        <taxon>Neoptera</taxon>
        <taxon>Endopterygota</taxon>
        <taxon>Coleoptera</taxon>
        <taxon>Polyphaga</taxon>
        <taxon>Cucujiformia</taxon>
        <taxon>Coccinelloidea</taxon>
        <taxon>Coccinellidae</taxon>
        <taxon>Epilachninae</taxon>
        <taxon>Epilachnini</taxon>
        <taxon>Henosepilachna</taxon>
    </lineage>
</organism>
<reference evidence="2 3" key="1">
    <citation type="submission" date="2023-03" db="EMBL/GenBank/DDBJ databases">
        <title>Genome insight into feeding habits of ladybird beetles.</title>
        <authorList>
            <person name="Li H.-S."/>
            <person name="Huang Y.-H."/>
            <person name="Pang H."/>
        </authorList>
    </citation>
    <scope>NUCLEOTIDE SEQUENCE [LARGE SCALE GENOMIC DNA]</scope>
    <source>
        <strain evidence="2">SYSU_2023b</strain>
        <tissue evidence="2">Whole body</tissue>
    </source>
</reference>
<keyword evidence="3" id="KW-1185">Reference proteome</keyword>
<dbReference type="EMBL" id="JARQZJ010000095">
    <property type="protein sequence ID" value="KAK9885168.1"/>
    <property type="molecule type" value="Genomic_DNA"/>
</dbReference>
<dbReference type="AlphaFoldDB" id="A0AAW1UXC0"/>
<feature type="compositionally biased region" description="Polar residues" evidence="1">
    <location>
        <begin position="52"/>
        <end position="64"/>
    </location>
</feature>